<gene>
    <name evidence="2" type="ORF">BpHYR1_003898</name>
</gene>
<organism evidence="2 3">
    <name type="scientific">Brachionus plicatilis</name>
    <name type="common">Marine rotifer</name>
    <name type="synonym">Brachionus muelleri</name>
    <dbReference type="NCBI Taxonomy" id="10195"/>
    <lineage>
        <taxon>Eukaryota</taxon>
        <taxon>Metazoa</taxon>
        <taxon>Spiralia</taxon>
        <taxon>Gnathifera</taxon>
        <taxon>Rotifera</taxon>
        <taxon>Eurotatoria</taxon>
        <taxon>Monogononta</taxon>
        <taxon>Pseudotrocha</taxon>
        <taxon>Ploima</taxon>
        <taxon>Brachionidae</taxon>
        <taxon>Brachionus</taxon>
    </lineage>
</organism>
<dbReference type="PROSITE" id="PS51257">
    <property type="entry name" value="PROKAR_LIPOPROTEIN"/>
    <property type="match status" value="1"/>
</dbReference>
<dbReference type="EMBL" id="REGN01010486">
    <property type="protein sequence ID" value="RMZ98943.1"/>
    <property type="molecule type" value="Genomic_DNA"/>
</dbReference>
<accession>A0A3M7PIU6</accession>
<evidence type="ECO:0000313" key="2">
    <source>
        <dbReference type="EMBL" id="RMZ98943.1"/>
    </source>
</evidence>
<evidence type="ECO:0000256" key="1">
    <source>
        <dbReference type="SAM" id="Phobius"/>
    </source>
</evidence>
<feature type="transmembrane region" description="Helical" evidence="1">
    <location>
        <begin position="12"/>
        <end position="29"/>
    </location>
</feature>
<keyword evidence="3" id="KW-1185">Reference proteome</keyword>
<keyword evidence="1" id="KW-1133">Transmembrane helix</keyword>
<evidence type="ECO:0000313" key="3">
    <source>
        <dbReference type="Proteomes" id="UP000276133"/>
    </source>
</evidence>
<protein>
    <submittedName>
        <fullName evidence="2">Uncharacterized protein</fullName>
    </submittedName>
</protein>
<keyword evidence="1" id="KW-0812">Transmembrane</keyword>
<reference evidence="2 3" key="1">
    <citation type="journal article" date="2018" name="Sci. Rep.">
        <title>Genomic signatures of local adaptation to the degree of environmental predictability in rotifers.</title>
        <authorList>
            <person name="Franch-Gras L."/>
            <person name="Hahn C."/>
            <person name="Garcia-Roger E.M."/>
            <person name="Carmona M.J."/>
            <person name="Serra M."/>
            <person name="Gomez A."/>
        </authorList>
    </citation>
    <scope>NUCLEOTIDE SEQUENCE [LARGE SCALE GENOMIC DNA]</scope>
    <source>
        <strain evidence="2">HYR1</strain>
    </source>
</reference>
<name>A0A3M7PIU6_BRAPC</name>
<keyword evidence="1" id="KW-0472">Membrane</keyword>
<sequence>MSNEKTNELNRTTNVILMILGLGLACYVTKKEKNALITPIPLLINSQDMLHF</sequence>
<dbReference type="AlphaFoldDB" id="A0A3M7PIU6"/>
<comment type="caution">
    <text evidence="2">The sequence shown here is derived from an EMBL/GenBank/DDBJ whole genome shotgun (WGS) entry which is preliminary data.</text>
</comment>
<dbReference type="Proteomes" id="UP000276133">
    <property type="component" value="Unassembled WGS sequence"/>
</dbReference>
<proteinExistence type="predicted"/>